<dbReference type="InterPro" id="IPR001647">
    <property type="entry name" value="HTH_TetR"/>
</dbReference>
<organism evidence="4 5">
    <name type="scientific">Actinomadura adrarensis</name>
    <dbReference type="NCBI Taxonomy" id="1819600"/>
    <lineage>
        <taxon>Bacteria</taxon>
        <taxon>Bacillati</taxon>
        <taxon>Actinomycetota</taxon>
        <taxon>Actinomycetes</taxon>
        <taxon>Streptosporangiales</taxon>
        <taxon>Thermomonosporaceae</taxon>
        <taxon>Actinomadura</taxon>
    </lineage>
</organism>
<reference evidence="5" key="1">
    <citation type="journal article" date="2019" name="Int. J. Syst. Evol. Microbiol.">
        <title>The Global Catalogue of Microorganisms (GCM) 10K type strain sequencing project: providing services to taxonomists for standard genome sequencing and annotation.</title>
        <authorList>
            <consortium name="The Broad Institute Genomics Platform"/>
            <consortium name="The Broad Institute Genome Sequencing Center for Infectious Disease"/>
            <person name="Wu L."/>
            <person name="Ma J."/>
        </authorList>
    </citation>
    <scope>NUCLEOTIDE SEQUENCE [LARGE SCALE GENOMIC DNA]</scope>
    <source>
        <strain evidence="5">JCM 31696</strain>
    </source>
</reference>
<evidence type="ECO:0000259" key="3">
    <source>
        <dbReference type="Pfam" id="PF00440"/>
    </source>
</evidence>
<keyword evidence="1" id="KW-0238">DNA-binding</keyword>
<dbReference type="Pfam" id="PF00440">
    <property type="entry name" value="TetR_N"/>
    <property type="match status" value="1"/>
</dbReference>
<dbReference type="Proteomes" id="UP001597083">
    <property type="component" value="Unassembled WGS sequence"/>
</dbReference>
<protein>
    <submittedName>
        <fullName evidence="4">TetR family transcriptional regulator</fullName>
    </submittedName>
</protein>
<feature type="compositionally biased region" description="Basic and acidic residues" evidence="2">
    <location>
        <begin position="35"/>
        <end position="47"/>
    </location>
</feature>
<gene>
    <name evidence="4" type="ORF">ACFQ07_12165</name>
</gene>
<feature type="domain" description="HTH tetR-type" evidence="3">
    <location>
        <begin position="1"/>
        <end position="23"/>
    </location>
</feature>
<comment type="caution">
    <text evidence="4">The sequence shown here is derived from an EMBL/GenBank/DDBJ whole genome shotgun (WGS) entry which is preliminary data.</text>
</comment>
<keyword evidence="5" id="KW-1185">Reference proteome</keyword>
<dbReference type="Gene3D" id="1.10.10.60">
    <property type="entry name" value="Homeodomain-like"/>
    <property type="match status" value="1"/>
</dbReference>
<evidence type="ECO:0000256" key="1">
    <source>
        <dbReference type="ARBA" id="ARBA00023125"/>
    </source>
</evidence>
<evidence type="ECO:0000313" key="4">
    <source>
        <dbReference type="EMBL" id="MFD0852984.1"/>
    </source>
</evidence>
<sequence>MKDIAKRAGISYTGLLHHFPRKRGSAPGGAGVPQRAEHPPDGGRRRP</sequence>
<accession>A0ABW3CGA7</accession>
<evidence type="ECO:0000313" key="5">
    <source>
        <dbReference type="Proteomes" id="UP001597083"/>
    </source>
</evidence>
<proteinExistence type="predicted"/>
<dbReference type="EMBL" id="JBHTIR010001794">
    <property type="protein sequence ID" value="MFD0852984.1"/>
    <property type="molecule type" value="Genomic_DNA"/>
</dbReference>
<feature type="region of interest" description="Disordered" evidence="2">
    <location>
        <begin position="1"/>
        <end position="47"/>
    </location>
</feature>
<evidence type="ECO:0000256" key="2">
    <source>
        <dbReference type="SAM" id="MobiDB-lite"/>
    </source>
</evidence>
<name>A0ABW3CGA7_9ACTN</name>